<feature type="transmembrane region" description="Helical" evidence="6">
    <location>
        <begin position="245"/>
        <end position="262"/>
    </location>
</feature>
<dbReference type="InterPro" id="IPR000620">
    <property type="entry name" value="EamA_dom"/>
</dbReference>
<keyword evidence="5 6" id="KW-0472">Membrane</keyword>
<evidence type="ECO:0000256" key="5">
    <source>
        <dbReference type="ARBA" id="ARBA00023136"/>
    </source>
</evidence>
<feature type="transmembrane region" description="Helical" evidence="6">
    <location>
        <begin position="151"/>
        <end position="172"/>
    </location>
</feature>
<evidence type="ECO:0000256" key="6">
    <source>
        <dbReference type="SAM" id="Phobius"/>
    </source>
</evidence>
<feature type="transmembrane region" description="Helical" evidence="6">
    <location>
        <begin position="68"/>
        <end position="88"/>
    </location>
</feature>
<evidence type="ECO:0000259" key="7">
    <source>
        <dbReference type="Pfam" id="PF00892"/>
    </source>
</evidence>
<dbReference type="InterPro" id="IPR037185">
    <property type="entry name" value="EmrE-like"/>
</dbReference>
<accession>A0A7Y9IVX3</accession>
<gene>
    <name evidence="8" type="ORF">FHW18_003220</name>
</gene>
<name>A0A7Y9IVX3_9BURK</name>
<feature type="transmembrane region" description="Helical" evidence="6">
    <location>
        <begin position="214"/>
        <end position="233"/>
    </location>
</feature>
<feature type="transmembrane region" description="Helical" evidence="6">
    <location>
        <begin position="37"/>
        <end position="56"/>
    </location>
</feature>
<evidence type="ECO:0000313" key="9">
    <source>
        <dbReference type="Proteomes" id="UP000542125"/>
    </source>
</evidence>
<evidence type="ECO:0000256" key="4">
    <source>
        <dbReference type="ARBA" id="ARBA00022989"/>
    </source>
</evidence>
<feature type="domain" description="EamA" evidence="7">
    <location>
        <begin position="153"/>
        <end position="282"/>
    </location>
</feature>
<keyword evidence="4 6" id="KW-1133">Transmembrane helix</keyword>
<dbReference type="EMBL" id="JACBYR010000001">
    <property type="protein sequence ID" value="NYE83949.1"/>
    <property type="molecule type" value="Genomic_DNA"/>
</dbReference>
<keyword evidence="2" id="KW-1003">Cell membrane</keyword>
<feature type="transmembrane region" description="Helical" evidence="6">
    <location>
        <begin position="184"/>
        <end position="202"/>
    </location>
</feature>
<feature type="transmembrane region" description="Helical" evidence="6">
    <location>
        <begin position="94"/>
        <end position="114"/>
    </location>
</feature>
<evidence type="ECO:0000256" key="3">
    <source>
        <dbReference type="ARBA" id="ARBA00022692"/>
    </source>
</evidence>
<keyword evidence="9" id="KW-1185">Reference proteome</keyword>
<evidence type="ECO:0000256" key="2">
    <source>
        <dbReference type="ARBA" id="ARBA00022475"/>
    </source>
</evidence>
<dbReference type="GO" id="GO:0005886">
    <property type="term" value="C:plasma membrane"/>
    <property type="evidence" value="ECO:0007669"/>
    <property type="project" value="UniProtKB-SubCell"/>
</dbReference>
<protein>
    <submittedName>
        <fullName evidence="8">Drug/metabolite transporter (DMT)-like permease</fullName>
    </submittedName>
</protein>
<dbReference type="Pfam" id="PF00892">
    <property type="entry name" value="EamA"/>
    <property type="match status" value="2"/>
</dbReference>
<dbReference type="PANTHER" id="PTHR32322:SF18">
    <property type="entry name" value="S-ADENOSYLMETHIONINE_S-ADENOSYLHOMOCYSTEINE TRANSPORTER"/>
    <property type="match status" value="1"/>
</dbReference>
<proteinExistence type="predicted"/>
<dbReference type="AlphaFoldDB" id="A0A7Y9IVX3"/>
<evidence type="ECO:0000313" key="8">
    <source>
        <dbReference type="EMBL" id="NYE83949.1"/>
    </source>
</evidence>
<comment type="caution">
    <text evidence="8">The sequence shown here is derived from an EMBL/GenBank/DDBJ whole genome shotgun (WGS) entry which is preliminary data.</text>
</comment>
<feature type="transmembrane region" description="Helical" evidence="6">
    <location>
        <begin position="268"/>
        <end position="287"/>
    </location>
</feature>
<keyword evidence="3 6" id="KW-0812">Transmembrane</keyword>
<dbReference type="PANTHER" id="PTHR32322">
    <property type="entry name" value="INNER MEMBRANE TRANSPORTER"/>
    <property type="match status" value="1"/>
</dbReference>
<dbReference type="RefSeq" id="WP_179587697.1">
    <property type="nucleotide sequence ID" value="NZ_JACBYR010000001.1"/>
</dbReference>
<organism evidence="8 9">
    <name type="scientific">Pigmentiphaga litoralis</name>
    <dbReference type="NCBI Taxonomy" id="516702"/>
    <lineage>
        <taxon>Bacteria</taxon>
        <taxon>Pseudomonadati</taxon>
        <taxon>Pseudomonadota</taxon>
        <taxon>Betaproteobacteria</taxon>
        <taxon>Burkholderiales</taxon>
        <taxon>Alcaligenaceae</taxon>
        <taxon>Pigmentiphaga</taxon>
    </lineage>
</organism>
<dbReference type="Proteomes" id="UP000542125">
    <property type="component" value="Unassembled WGS sequence"/>
</dbReference>
<evidence type="ECO:0000256" key="1">
    <source>
        <dbReference type="ARBA" id="ARBA00004651"/>
    </source>
</evidence>
<feature type="domain" description="EamA" evidence="7">
    <location>
        <begin position="7"/>
        <end position="137"/>
    </location>
</feature>
<comment type="subcellular location">
    <subcellularLocation>
        <location evidence="1">Cell membrane</location>
        <topology evidence="1">Multi-pass membrane protein</topology>
    </subcellularLocation>
</comment>
<feature type="transmembrane region" description="Helical" evidence="6">
    <location>
        <begin position="121"/>
        <end position="139"/>
    </location>
</feature>
<dbReference type="SUPFAM" id="SSF103481">
    <property type="entry name" value="Multidrug resistance efflux transporter EmrE"/>
    <property type="match status" value="2"/>
</dbReference>
<reference evidence="8 9" key="1">
    <citation type="submission" date="2020-07" db="EMBL/GenBank/DDBJ databases">
        <title>Genomic Encyclopedia of Type Strains, Phase IV (KMG-V): Genome sequencing to study the core and pangenomes of soil and plant-associated prokaryotes.</title>
        <authorList>
            <person name="Whitman W."/>
        </authorList>
    </citation>
    <scope>NUCLEOTIDE SEQUENCE [LARGE SCALE GENOMIC DNA]</scope>
    <source>
        <strain evidence="8 9">SAS40</strain>
    </source>
</reference>
<sequence length="298" mass="31516">MTAAHLLAPLLAVMIWAVNTIVSKLAAGVIDPAAISLFRWVLAGGLLGLVFGRSVWRARALVVRLLPKLFVLSMLGMVLYQCLAYVAASTTTATNMGIVISLMPLLAVVLSVLILREVITVGAVLGGLLSIAGLAYLLSHGDPASLLTAGVRLGDGLMLLASLAYAGYAVLLKKWKLPLGNWQSLTVQTWCAVPVLFVYYLINGAPPITQAGLPLVLYAGIPASVLAPFLWMLGIARLGPMRTTALMNLLPVFTVAIAMAFLGETLHAYDVIGGVVTLLGVGVAQAIKTPLLRRDRER</sequence>
<dbReference type="InterPro" id="IPR050638">
    <property type="entry name" value="AA-Vitamin_Transporters"/>
</dbReference>